<sequence length="206" mass="22444">MPKISAATVADHRANQHAALLDAARAILAEQGVQALTPAAVGSRVGLARSSVYRYFASTADILAQLVEDAFPRWLVRLRDALRDTGDGVTLDDRIRAYGMAALEFVVSPDYALVPILQEIGLPGECRERVDELHESLVEPLSEALEEAGYDHASLRAHLAWGVIRAGARRLADEGRSRGGEYGHPGEVRRGEIVRITLDTLCRALR</sequence>
<feature type="domain" description="HTH tetR-type" evidence="3">
    <location>
        <begin position="14"/>
        <end position="74"/>
    </location>
</feature>
<gene>
    <name evidence="4" type="ORF">ACFY05_30550</name>
</gene>
<dbReference type="SUPFAM" id="SSF46689">
    <property type="entry name" value="Homeodomain-like"/>
    <property type="match status" value="1"/>
</dbReference>
<dbReference type="PRINTS" id="PR00455">
    <property type="entry name" value="HTHTETR"/>
</dbReference>
<keyword evidence="5" id="KW-1185">Reference proteome</keyword>
<evidence type="ECO:0000256" key="1">
    <source>
        <dbReference type="ARBA" id="ARBA00023125"/>
    </source>
</evidence>
<dbReference type="Pfam" id="PF00440">
    <property type="entry name" value="TetR_N"/>
    <property type="match status" value="1"/>
</dbReference>
<proteinExistence type="predicted"/>
<dbReference type="Proteomes" id="UP001602119">
    <property type="component" value="Unassembled WGS sequence"/>
</dbReference>
<organism evidence="4 5">
    <name type="scientific">Microtetraspora fusca</name>
    <dbReference type="NCBI Taxonomy" id="1997"/>
    <lineage>
        <taxon>Bacteria</taxon>
        <taxon>Bacillati</taxon>
        <taxon>Actinomycetota</taxon>
        <taxon>Actinomycetes</taxon>
        <taxon>Streptosporangiales</taxon>
        <taxon>Streptosporangiaceae</taxon>
        <taxon>Microtetraspora</taxon>
    </lineage>
</organism>
<protein>
    <submittedName>
        <fullName evidence="4">TetR/AcrR family transcriptional regulator</fullName>
    </submittedName>
</protein>
<evidence type="ECO:0000313" key="4">
    <source>
        <dbReference type="EMBL" id="MFF4777204.1"/>
    </source>
</evidence>
<accession>A0ABW6VHF6</accession>
<reference evidence="4 5" key="1">
    <citation type="submission" date="2024-10" db="EMBL/GenBank/DDBJ databases">
        <title>The Natural Products Discovery Center: Release of the First 8490 Sequenced Strains for Exploring Actinobacteria Biosynthetic Diversity.</title>
        <authorList>
            <person name="Kalkreuter E."/>
            <person name="Kautsar S.A."/>
            <person name="Yang D."/>
            <person name="Bader C.D."/>
            <person name="Teijaro C.N."/>
            <person name="Fluegel L."/>
            <person name="Davis C.M."/>
            <person name="Simpson J.R."/>
            <person name="Lauterbach L."/>
            <person name="Steele A.D."/>
            <person name="Gui C."/>
            <person name="Meng S."/>
            <person name="Li G."/>
            <person name="Viehrig K."/>
            <person name="Ye F."/>
            <person name="Su P."/>
            <person name="Kiefer A.F."/>
            <person name="Nichols A."/>
            <person name="Cepeda A.J."/>
            <person name="Yan W."/>
            <person name="Fan B."/>
            <person name="Jiang Y."/>
            <person name="Adhikari A."/>
            <person name="Zheng C.-J."/>
            <person name="Schuster L."/>
            <person name="Cowan T.M."/>
            <person name="Smanski M.J."/>
            <person name="Chevrette M.G."/>
            <person name="De Carvalho L.P.S."/>
            <person name="Shen B."/>
        </authorList>
    </citation>
    <scope>NUCLEOTIDE SEQUENCE [LARGE SCALE GENOMIC DNA]</scope>
    <source>
        <strain evidence="4 5">NPDC001281</strain>
    </source>
</reference>
<dbReference type="PANTHER" id="PTHR30055:SF226">
    <property type="entry name" value="HTH-TYPE TRANSCRIPTIONAL REGULATOR PKSA"/>
    <property type="match status" value="1"/>
</dbReference>
<dbReference type="PROSITE" id="PS50977">
    <property type="entry name" value="HTH_TETR_2"/>
    <property type="match status" value="1"/>
</dbReference>
<feature type="DNA-binding region" description="H-T-H motif" evidence="2">
    <location>
        <begin position="37"/>
        <end position="56"/>
    </location>
</feature>
<evidence type="ECO:0000259" key="3">
    <source>
        <dbReference type="PROSITE" id="PS50977"/>
    </source>
</evidence>
<dbReference type="PANTHER" id="PTHR30055">
    <property type="entry name" value="HTH-TYPE TRANSCRIPTIONAL REGULATOR RUTR"/>
    <property type="match status" value="1"/>
</dbReference>
<dbReference type="EMBL" id="JBIAXI010000022">
    <property type="protein sequence ID" value="MFF4777204.1"/>
    <property type="molecule type" value="Genomic_DNA"/>
</dbReference>
<evidence type="ECO:0000256" key="2">
    <source>
        <dbReference type="PROSITE-ProRule" id="PRU00335"/>
    </source>
</evidence>
<dbReference type="RefSeq" id="WP_387345632.1">
    <property type="nucleotide sequence ID" value="NZ_JBIAXI010000022.1"/>
</dbReference>
<dbReference type="InterPro" id="IPR009057">
    <property type="entry name" value="Homeodomain-like_sf"/>
</dbReference>
<dbReference type="InterPro" id="IPR001647">
    <property type="entry name" value="HTH_TetR"/>
</dbReference>
<name>A0ABW6VHF6_MICFU</name>
<evidence type="ECO:0000313" key="5">
    <source>
        <dbReference type="Proteomes" id="UP001602119"/>
    </source>
</evidence>
<keyword evidence="1 2" id="KW-0238">DNA-binding</keyword>
<dbReference type="Gene3D" id="1.10.357.10">
    <property type="entry name" value="Tetracycline Repressor, domain 2"/>
    <property type="match status" value="1"/>
</dbReference>
<dbReference type="InterPro" id="IPR050109">
    <property type="entry name" value="HTH-type_TetR-like_transc_reg"/>
</dbReference>
<comment type="caution">
    <text evidence="4">The sequence shown here is derived from an EMBL/GenBank/DDBJ whole genome shotgun (WGS) entry which is preliminary data.</text>
</comment>